<organism evidence="15">
    <name type="scientific">Oikopleura dioica</name>
    <name type="common">Tunicate</name>
    <dbReference type="NCBI Taxonomy" id="34765"/>
    <lineage>
        <taxon>Eukaryota</taxon>
        <taxon>Metazoa</taxon>
        <taxon>Chordata</taxon>
        <taxon>Tunicata</taxon>
        <taxon>Appendicularia</taxon>
        <taxon>Copelata</taxon>
        <taxon>Oikopleuridae</taxon>
        <taxon>Oikopleura</taxon>
    </lineage>
</organism>
<feature type="transmembrane region" description="Helical" evidence="12">
    <location>
        <begin position="579"/>
        <end position="601"/>
    </location>
</feature>
<dbReference type="Proteomes" id="UP000001307">
    <property type="component" value="Unassembled WGS sequence"/>
</dbReference>
<dbReference type="InterPro" id="IPR003439">
    <property type="entry name" value="ABC_transporter-like_ATP-bd"/>
</dbReference>
<dbReference type="SUPFAM" id="SSF52540">
    <property type="entry name" value="P-loop containing nucleoside triphosphate hydrolases"/>
    <property type="match status" value="2"/>
</dbReference>
<dbReference type="FunFam" id="3.40.50.300:FF:000205">
    <property type="entry name" value="ABC transporter B family member 4"/>
    <property type="match status" value="1"/>
</dbReference>
<evidence type="ECO:0000256" key="12">
    <source>
        <dbReference type="SAM" id="Phobius"/>
    </source>
</evidence>
<keyword evidence="4 12" id="KW-0812">Transmembrane</keyword>
<proteinExistence type="inferred from homology"/>
<sequence length="979" mass="107178">MQRRAESGQAEELARYNKHLAVAKSVGIKKNVSTGFSLGTLFLVLFSAYGLGFWYGGKLIVGEGYTIGDVMLVFFAMLTGAFSLSAAGNNVEVFAKSRVAAFEIFKLIDRKSPIDPLSTSGKMVDKNIKPEITFKDVSFTYPARDDQQILFKVSFKAEVGKTLALCGQSGSGKSTCIQLIQRFYDPQEGGVYFGGVDVKTLNVKSLREEIGVVSQEPVLFDASIKENIRYGRLDVTDQQIYEAAKMANCFDFIERLPKKWETQVGEGGATLSGGQKQRVAIARALVRNPKILLLDEATSALDTESEAIVQQALEKASVGRTTIVIAHRLSTIRNADKIIGFASGKIVEEGTHESLLKKENGVYANLVNMQSFGEKEEKAENEKSVKKELKTQKSIVKSDEKSAENAEEDLPEAPWTTILKMNSPEWPFLVTGTIFSAIVGIAQPLFALIFAKILEDVSVLQGKELEEAMGTAAVKFVLLGVLNFVGNIGAISSFGKAGEELTMRIRSSAFEKYLRLHLSYFDDPLNSTGALATRLSTDASKNAQLEKKGATGSRMALLTQNFFSLGFALVIAFANIWQLAFLCLGFVPIMAGTGFFMMQLFSGKMAMKEQKAYENAGKIATEATLNIRTVASLAREKTFYDNYMHEVAIPHASAKKKEWLYGMIYGLSQGIIFFAYAATFQFGGYLIEKGILPFLAKFTSLLMAVVFGAMSAGQSSAFAPDFGEAKLSALRMIKLFNLPSVIDPTNPAGQRPEKPDVKVLKGLTVSVKQGQTLALVGQSGCGKSTCIQLIQRFYNGEGNIKIDGLDINFWNLKHLRAHIGFVQQEPTLFEKTIKENILYGLPDEEDELVERACKEANAFNFISELPSKYETNCGKKGSQLSGGQKQRIAIARALIRQPKILLLDEATSALDAESEKIVQDALDKARAGRTCILIAHRLSTVISADKIAVVDNGVIIETGTHDELIKQQGAYFSLINSQL</sequence>
<dbReference type="PROSITE" id="PS00211">
    <property type="entry name" value="ABC_TRANSPORTER_1"/>
    <property type="match status" value="2"/>
</dbReference>
<feature type="domain" description="ABC transporter" evidence="13">
    <location>
        <begin position="733"/>
        <end position="977"/>
    </location>
</feature>
<dbReference type="FunFam" id="1.20.1560.10:FF:000009">
    <property type="entry name" value="ABC transporter B family member 1"/>
    <property type="match status" value="1"/>
</dbReference>
<evidence type="ECO:0000256" key="11">
    <source>
        <dbReference type="ARBA" id="ARBA00023180"/>
    </source>
</evidence>
<dbReference type="PROSITE" id="PS50929">
    <property type="entry name" value="ABC_TM1F"/>
    <property type="match status" value="2"/>
</dbReference>
<evidence type="ECO:0000256" key="3">
    <source>
        <dbReference type="ARBA" id="ARBA00022448"/>
    </source>
</evidence>
<evidence type="ECO:0000256" key="6">
    <source>
        <dbReference type="ARBA" id="ARBA00022741"/>
    </source>
</evidence>
<keyword evidence="5" id="KW-0677">Repeat</keyword>
<keyword evidence="9 12" id="KW-1133">Transmembrane helix</keyword>
<feature type="domain" description="ABC transmembrane type-1" evidence="14">
    <location>
        <begin position="7"/>
        <end position="96"/>
    </location>
</feature>
<dbReference type="SUPFAM" id="SSF90123">
    <property type="entry name" value="ABC transporter transmembrane region"/>
    <property type="match status" value="2"/>
</dbReference>
<feature type="transmembrane region" description="Helical" evidence="12">
    <location>
        <begin position="659"/>
        <end position="678"/>
    </location>
</feature>
<feature type="domain" description="ABC transporter" evidence="13">
    <location>
        <begin position="132"/>
        <end position="368"/>
    </location>
</feature>
<dbReference type="GO" id="GO:0015421">
    <property type="term" value="F:ABC-type oligopeptide transporter activity"/>
    <property type="evidence" value="ECO:0007669"/>
    <property type="project" value="TreeGrafter"/>
</dbReference>
<dbReference type="GO" id="GO:0090374">
    <property type="term" value="P:oligopeptide export from mitochondrion"/>
    <property type="evidence" value="ECO:0007669"/>
    <property type="project" value="TreeGrafter"/>
</dbReference>
<dbReference type="OrthoDB" id="6500128at2759"/>
<evidence type="ECO:0000259" key="14">
    <source>
        <dbReference type="PROSITE" id="PS50929"/>
    </source>
</evidence>
<feature type="transmembrane region" description="Helical" evidence="12">
    <location>
        <begin position="555"/>
        <end position="573"/>
    </location>
</feature>
<dbReference type="AlphaFoldDB" id="E4WT68"/>
<feature type="transmembrane region" description="Helical" evidence="12">
    <location>
        <begin position="67"/>
        <end position="88"/>
    </location>
</feature>
<dbReference type="FunFam" id="3.40.50.300:FF:000479">
    <property type="entry name" value="Multidrug resistance protein 1A"/>
    <property type="match status" value="1"/>
</dbReference>
<dbReference type="Pfam" id="PF00005">
    <property type="entry name" value="ABC_tran"/>
    <property type="match status" value="2"/>
</dbReference>
<keyword evidence="8" id="KW-1278">Translocase</keyword>
<dbReference type="GO" id="GO:0005524">
    <property type="term" value="F:ATP binding"/>
    <property type="evidence" value="ECO:0007669"/>
    <property type="project" value="UniProtKB-KW"/>
</dbReference>
<dbReference type="InterPro" id="IPR003593">
    <property type="entry name" value="AAA+_ATPase"/>
</dbReference>
<gene>
    <name evidence="15" type="ORF">GSOID_T00005941001</name>
</gene>
<comment type="subcellular location">
    <subcellularLocation>
        <location evidence="1">Membrane</location>
        <topology evidence="1">Multi-pass membrane protein</topology>
    </subcellularLocation>
</comment>
<evidence type="ECO:0000256" key="9">
    <source>
        <dbReference type="ARBA" id="ARBA00022989"/>
    </source>
</evidence>
<feature type="transmembrane region" description="Helical" evidence="12">
    <location>
        <begin position="473"/>
        <end position="494"/>
    </location>
</feature>
<dbReference type="InterPro" id="IPR036640">
    <property type="entry name" value="ABC1_TM_sf"/>
</dbReference>
<evidence type="ECO:0000256" key="2">
    <source>
        <dbReference type="ARBA" id="ARBA00007577"/>
    </source>
</evidence>
<dbReference type="PANTHER" id="PTHR43394">
    <property type="entry name" value="ATP-DEPENDENT PERMEASE MDL1, MITOCHONDRIAL"/>
    <property type="match status" value="1"/>
</dbReference>
<dbReference type="CDD" id="cd03249">
    <property type="entry name" value="ABC_MTABC3_MDL1_MDL2"/>
    <property type="match status" value="2"/>
</dbReference>
<dbReference type="InParanoid" id="E4WT68"/>
<dbReference type="EMBL" id="FN653016">
    <property type="protein sequence ID" value="CBY06871.1"/>
    <property type="molecule type" value="Genomic_DNA"/>
</dbReference>
<accession>E4WT68</accession>
<dbReference type="InterPro" id="IPR017871">
    <property type="entry name" value="ABC_transporter-like_CS"/>
</dbReference>
<dbReference type="InterPro" id="IPR011527">
    <property type="entry name" value="ABC1_TM_dom"/>
</dbReference>
<reference evidence="15" key="1">
    <citation type="journal article" date="2010" name="Science">
        <title>Plasticity of animal genome architecture unmasked by rapid evolution of a pelagic tunicate.</title>
        <authorList>
            <person name="Denoeud F."/>
            <person name="Henriet S."/>
            <person name="Mungpakdee S."/>
            <person name="Aury J.M."/>
            <person name="Da Silva C."/>
            <person name="Brinkmann H."/>
            <person name="Mikhaleva J."/>
            <person name="Olsen L.C."/>
            <person name="Jubin C."/>
            <person name="Canestro C."/>
            <person name="Bouquet J.M."/>
            <person name="Danks G."/>
            <person name="Poulain J."/>
            <person name="Campsteijn C."/>
            <person name="Adamski M."/>
            <person name="Cross I."/>
            <person name="Yadetie F."/>
            <person name="Muffato M."/>
            <person name="Louis A."/>
            <person name="Butcher S."/>
            <person name="Tsagkogeorga G."/>
            <person name="Konrad A."/>
            <person name="Singh S."/>
            <person name="Jensen M.F."/>
            <person name="Cong E.H."/>
            <person name="Eikeseth-Otteraa H."/>
            <person name="Noel B."/>
            <person name="Anthouard V."/>
            <person name="Porcel B.M."/>
            <person name="Kachouri-Lafond R."/>
            <person name="Nishino A."/>
            <person name="Ugolini M."/>
            <person name="Chourrout P."/>
            <person name="Nishida H."/>
            <person name="Aasland R."/>
            <person name="Huzurbazar S."/>
            <person name="Westhof E."/>
            <person name="Delsuc F."/>
            <person name="Lehrach H."/>
            <person name="Reinhardt R."/>
            <person name="Weissenbach J."/>
            <person name="Roy S.W."/>
            <person name="Artiguenave F."/>
            <person name="Postlethwait J.H."/>
            <person name="Manak J.R."/>
            <person name="Thompson E.M."/>
            <person name="Jaillon O."/>
            <person name="Du Pasquier L."/>
            <person name="Boudinot P."/>
            <person name="Liberles D.A."/>
            <person name="Volff J.N."/>
            <person name="Philippe H."/>
            <person name="Lenhard B."/>
            <person name="Roest Crollius H."/>
            <person name="Wincker P."/>
            <person name="Chourrout D."/>
        </authorList>
    </citation>
    <scope>NUCLEOTIDE SEQUENCE [LARGE SCALE GENOMIC DNA]</scope>
</reference>
<keyword evidence="10 12" id="KW-0472">Membrane</keyword>
<evidence type="ECO:0000313" key="16">
    <source>
        <dbReference type="Proteomes" id="UP000001307"/>
    </source>
</evidence>
<evidence type="ECO:0000259" key="13">
    <source>
        <dbReference type="PROSITE" id="PS50893"/>
    </source>
</evidence>
<comment type="similarity">
    <text evidence="2">Belongs to the ABC transporter superfamily. ABCB family. Multidrug resistance exporter (TC 3.A.1.201) subfamily.</text>
</comment>
<dbReference type="GO" id="GO:0016887">
    <property type="term" value="F:ATP hydrolysis activity"/>
    <property type="evidence" value="ECO:0007669"/>
    <property type="project" value="InterPro"/>
</dbReference>
<evidence type="ECO:0000256" key="10">
    <source>
        <dbReference type="ARBA" id="ARBA00023136"/>
    </source>
</evidence>
<dbReference type="InterPro" id="IPR039421">
    <property type="entry name" value="Type_1_exporter"/>
</dbReference>
<keyword evidence="16" id="KW-1185">Reference proteome</keyword>
<feature type="domain" description="ABC transmembrane type-1" evidence="14">
    <location>
        <begin position="430"/>
        <end position="724"/>
    </location>
</feature>
<keyword evidence="3" id="KW-0813">Transport</keyword>
<evidence type="ECO:0000313" key="15">
    <source>
        <dbReference type="EMBL" id="CBY06871.1"/>
    </source>
</evidence>
<keyword evidence="7" id="KW-0067">ATP-binding</keyword>
<dbReference type="CDD" id="cd18578">
    <property type="entry name" value="ABC_6TM_Pgp_ABCB1_D2_like"/>
    <property type="match status" value="1"/>
</dbReference>
<evidence type="ECO:0000256" key="4">
    <source>
        <dbReference type="ARBA" id="ARBA00022692"/>
    </source>
</evidence>
<evidence type="ECO:0000256" key="8">
    <source>
        <dbReference type="ARBA" id="ARBA00022967"/>
    </source>
</evidence>
<protein>
    <submittedName>
        <fullName evidence="15">Uncharacterized protein</fullName>
    </submittedName>
</protein>
<dbReference type="GO" id="GO:0005743">
    <property type="term" value="C:mitochondrial inner membrane"/>
    <property type="evidence" value="ECO:0007669"/>
    <property type="project" value="TreeGrafter"/>
</dbReference>
<dbReference type="Gene3D" id="3.40.50.300">
    <property type="entry name" value="P-loop containing nucleotide triphosphate hydrolases"/>
    <property type="match status" value="2"/>
</dbReference>
<dbReference type="Gene3D" id="1.20.1560.10">
    <property type="entry name" value="ABC transporter type 1, transmembrane domain"/>
    <property type="match status" value="1"/>
</dbReference>
<dbReference type="Pfam" id="PF00664">
    <property type="entry name" value="ABC_membrane"/>
    <property type="match status" value="2"/>
</dbReference>
<keyword evidence="11" id="KW-0325">Glycoprotein</keyword>
<feature type="transmembrane region" description="Helical" evidence="12">
    <location>
        <begin position="34"/>
        <end position="55"/>
    </location>
</feature>
<feature type="transmembrane region" description="Helical" evidence="12">
    <location>
        <begin position="428"/>
        <end position="453"/>
    </location>
</feature>
<evidence type="ECO:0000256" key="5">
    <source>
        <dbReference type="ARBA" id="ARBA00022737"/>
    </source>
</evidence>
<name>E4WT68_OIKDI</name>
<evidence type="ECO:0000256" key="7">
    <source>
        <dbReference type="ARBA" id="ARBA00022840"/>
    </source>
</evidence>
<dbReference type="SMART" id="SM00382">
    <property type="entry name" value="AAA"/>
    <property type="match status" value="2"/>
</dbReference>
<dbReference type="PROSITE" id="PS50893">
    <property type="entry name" value="ABC_TRANSPORTER_2"/>
    <property type="match status" value="2"/>
</dbReference>
<dbReference type="PANTHER" id="PTHR43394:SF18">
    <property type="entry name" value="ABC TRANSPORTER B FAMILY MEMBER 11-LIKE"/>
    <property type="match status" value="1"/>
</dbReference>
<evidence type="ECO:0000256" key="1">
    <source>
        <dbReference type="ARBA" id="ARBA00004141"/>
    </source>
</evidence>
<keyword evidence="6" id="KW-0547">Nucleotide-binding</keyword>
<dbReference type="InterPro" id="IPR027417">
    <property type="entry name" value="P-loop_NTPase"/>
</dbReference>